<reference evidence="1" key="1">
    <citation type="submission" date="2023-04" db="EMBL/GenBank/DDBJ databases">
        <title>Ambrosiozyma monospora NBRC 10751.</title>
        <authorList>
            <person name="Ichikawa N."/>
            <person name="Sato H."/>
            <person name="Tonouchi N."/>
        </authorList>
    </citation>
    <scope>NUCLEOTIDE SEQUENCE</scope>
    <source>
        <strain evidence="1">NBRC 10751</strain>
    </source>
</reference>
<comment type="caution">
    <text evidence="1">The sequence shown here is derived from an EMBL/GenBank/DDBJ whole genome shotgun (WGS) entry which is preliminary data.</text>
</comment>
<gene>
    <name evidence="1" type="ORF">Amon02_000265300</name>
</gene>
<dbReference type="Proteomes" id="UP001165064">
    <property type="component" value="Unassembled WGS sequence"/>
</dbReference>
<keyword evidence="2" id="KW-1185">Reference proteome</keyword>
<protein>
    <submittedName>
        <fullName evidence="1">Unnamed protein product</fullName>
    </submittedName>
</protein>
<organism evidence="1 2">
    <name type="scientific">Ambrosiozyma monospora</name>
    <name type="common">Yeast</name>
    <name type="synonym">Endomycopsis monosporus</name>
    <dbReference type="NCBI Taxonomy" id="43982"/>
    <lineage>
        <taxon>Eukaryota</taxon>
        <taxon>Fungi</taxon>
        <taxon>Dikarya</taxon>
        <taxon>Ascomycota</taxon>
        <taxon>Saccharomycotina</taxon>
        <taxon>Pichiomycetes</taxon>
        <taxon>Pichiales</taxon>
        <taxon>Pichiaceae</taxon>
        <taxon>Ambrosiozyma</taxon>
    </lineage>
</organism>
<accession>A0ACB5SY54</accession>
<sequence>MTESQVKPTINTLVLDAGPLITQSASQIQRYAQHFFTTPGVYNELKDEFARSQLILWGDNLTVRHPKPESIKAVVRFAQLTGDHAVLSQNDLHILALTYEMEVELNGGSWRLRTYPGEKKEFKKSKPVPDVKDAENKEAKTSAPIEKSSEKTDDSVKTPSGKTKSEPESQDELKKGEFTEQKKKKTRRGGKRHKKRPQNEEQAKTETEPASASAPAPSQEMNTVEDVKVEPTQIKETEAESKPVTKTASKSPAKEEDLEQDFSEDEDDGEWITPDNLHEAMLKDEDERV</sequence>
<evidence type="ECO:0000313" key="1">
    <source>
        <dbReference type="EMBL" id="GME76535.1"/>
    </source>
</evidence>
<evidence type="ECO:0000313" key="2">
    <source>
        <dbReference type="Proteomes" id="UP001165064"/>
    </source>
</evidence>
<dbReference type="EMBL" id="BSXS01001560">
    <property type="protein sequence ID" value="GME76535.1"/>
    <property type="molecule type" value="Genomic_DNA"/>
</dbReference>
<name>A0ACB5SY54_AMBMO</name>
<proteinExistence type="predicted"/>